<feature type="region of interest" description="Disordered" evidence="1">
    <location>
        <begin position="1"/>
        <end position="29"/>
    </location>
</feature>
<dbReference type="EMBL" id="WURB01000001">
    <property type="protein sequence ID" value="MXQ10314.1"/>
    <property type="molecule type" value="Genomic_DNA"/>
</dbReference>
<reference evidence="2 3" key="1">
    <citation type="submission" date="2019-12" db="EMBL/GenBank/DDBJ databases">
        <authorList>
            <person name="Yuan C.-G."/>
        </authorList>
    </citation>
    <scope>NUCLEOTIDE SEQUENCE [LARGE SCALE GENOMIC DNA]</scope>
    <source>
        <strain evidence="2 3">KCTC 23863</strain>
    </source>
</reference>
<evidence type="ECO:0000313" key="3">
    <source>
        <dbReference type="Proteomes" id="UP000436483"/>
    </source>
</evidence>
<gene>
    <name evidence="2" type="ORF">GR328_02360</name>
</gene>
<reference evidence="2 3" key="2">
    <citation type="submission" date="2020-01" db="EMBL/GenBank/DDBJ databases">
        <title>Microvirga sp. nov., an arsenate reduction bacterium isolated from Tibet hotspring sediments.</title>
        <authorList>
            <person name="Xian W.-D."/>
            <person name="Li W.-J."/>
        </authorList>
    </citation>
    <scope>NUCLEOTIDE SEQUENCE [LARGE SCALE GENOMIC DNA]</scope>
    <source>
        <strain evidence="2 3">KCTC 23863</strain>
    </source>
</reference>
<dbReference type="Proteomes" id="UP000436483">
    <property type="component" value="Unassembled WGS sequence"/>
</dbReference>
<proteinExistence type="predicted"/>
<feature type="region of interest" description="Disordered" evidence="1">
    <location>
        <begin position="64"/>
        <end position="95"/>
    </location>
</feature>
<dbReference type="AlphaFoldDB" id="A0A7X3MNI7"/>
<name>A0A7X3MNI7_9HYPH</name>
<accession>A0A7X3MNI7</accession>
<sequence>MPDRLGIIGRAQGVKVSRRTKPRNAARVARPTDFVTDKEQMPSFSAHPWQVPWIVRDGAAPRVRRRESSPGGIQVDPGLAEGGIDPALAGPVRIESGRSPEGVAVTAVLFRSR</sequence>
<keyword evidence="3" id="KW-1185">Reference proteome</keyword>
<comment type="caution">
    <text evidence="2">The sequence shown here is derived from an EMBL/GenBank/DDBJ whole genome shotgun (WGS) entry which is preliminary data.</text>
</comment>
<protein>
    <submittedName>
        <fullName evidence="2">Uncharacterized protein</fullName>
    </submittedName>
</protein>
<organism evidence="2 3">
    <name type="scientific">Microvirga makkahensis</name>
    <dbReference type="NCBI Taxonomy" id="1128670"/>
    <lineage>
        <taxon>Bacteria</taxon>
        <taxon>Pseudomonadati</taxon>
        <taxon>Pseudomonadota</taxon>
        <taxon>Alphaproteobacteria</taxon>
        <taxon>Hyphomicrobiales</taxon>
        <taxon>Methylobacteriaceae</taxon>
        <taxon>Microvirga</taxon>
    </lineage>
</organism>
<evidence type="ECO:0000256" key="1">
    <source>
        <dbReference type="SAM" id="MobiDB-lite"/>
    </source>
</evidence>
<evidence type="ECO:0000313" key="2">
    <source>
        <dbReference type="EMBL" id="MXQ10314.1"/>
    </source>
</evidence>